<dbReference type="Proteomes" id="UP000228767">
    <property type="component" value="Unassembled WGS sequence"/>
</dbReference>
<evidence type="ECO:0000256" key="1">
    <source>
        <dbReference type="ARBA" id="ARBA00004167"/>
    </source>
</evidence>
<keyword evidence="9" id="KW-0961">Cell wall biogenesis/degradation</keyword>
<organism evidence="12 13">
    <name type="scientific">Candidatus Vogelbacteria bacterium CG10_big_fil_rev_8_21_14_0_10_51_16</name>
    <dbReference type="NCBI Taxonomy" id="1975045"/>
    <lineage>
        <taxon>Bacteria</taxon>
        <taxon>Candidatus Vogeliibacteriota</taxon>
    </lineage>
</organism>
<sequence>MHFFRTRRFSRGREISPDEILLDSHNLPSFDKDQFEGELEKPIAKHTPLILGLCCVLVLTSLALKTATLQVVYGASFYERSQANTLRFESEFAPRGIIMDRHSTPLAWNEEQRMYTARPGFGHLLGYLGYPREAEFAAGGYEPKELIGIAGAELIYGDSLRGKKGKKLVEIDAHGSAQSEAVHVPPVRGDDVVLSIDAELEHELYKAIKLFADERDFQGGTGIIMDVHTGELLAMTNYPEYDSNAFMAGRDGNNLIANYLQDKRLPFLNRAVQGLYTPGSVVKPFIALAALEEGVITPEKKILSTGELRVANPYDPKRDSIFRDWKAHGWVDMREAIAVSSDIYFYVVGGGYKGEKGLGISRVEEWSKRFGFAKPTGSPFSGEPKGVVPNPEWKELNFDGDPWRVGDTYHTSIGQYGYQVTPMQLVRATAALANGGKLLHPQIISLDGLPPSIERTIESKPENIRVVQEGMRMAVRQGTAVGLNVPYVEVAAKTGTAEIGTTKSYVNSLVVGYFPFDKPRYAFVVLMERGPYANTVGASAAMRHVLDWMAEHAPNYFEKVDSEW</sequence>
<dbReference type="PANTHER" id="PTHR30627:SF2">
    <property type="entry name" value="PEPTIDOGLYCAN D,D-TRANSPEPTIDASE MRDA"/>
    <property type="match status" value="1"/>
</dbReference>
<dbReference type="InterPro" id="IPR050515">
    <property type="entry name" value="Beta-lactam/transpept"/>
</dbReference>
<dbReference type="GO" id="GO:0009252">
    <property type="term" value="P:peptidoglycan biosynthetic process"/>
    <property type="evidence" value="ECO:0007669"/>
    <property type="project" value="UniProtKB-KW"/>
</dbReference>
<evidence type="ECO:0000256" key="7">
    <source>
        <dbReference type="ARBA" id="ARBA00022989"/>
    </source>
</evidence>
<dbReference type="PANTHER" id="PTHR30627">
    <property type="entry name" value="PEPTIDOGLYCAN D,D-TRANSPEPTIDASE"/>
    <property type="match status" value="1"/>
</dbReference>
<evidence type="ECO:0000256" key="4">
    <source>
        <dbReference type="ARBA" id="ARBA00022692"/>
    </source>
</evidence>
<comment type="caution">
    <text evidence="12">The sequence shown here is derived from an EMBL/GenBank/DDBJ whole genome shotgun (WGS) entry which is preliminary data.</text>
</comment>
<name>A0A2H0RE01_9BACT</name>
<accession>A0A2H0RE01</accession>
<keyword evidence="8" id="KW-0472">Membrane</keyword>
<evidence type="ECO:0000256" key="5">
    <source>
        <dbReference type="ARBA" id="ARBA00022960"/>
    </source>
</evidence>
<evidence type="ECO:0000256" key="9">
    <source>
        <dbReference type="ARBA" id="ARBA00023316"/>
    </source>
</evidence>
<keyword evidence="5" id="KW-0133">Cell shape</keyword>
<protein>
    <recommendedName>
        <fullName evidence="14">Penicillin-binding protein 2</fullName>
    </recommendedName>
</protein>
<gene>
    <name evidence="12" type="ORF">COV10_02770</name>
</gene>
<evidence type="ECO:0000259" key="11">
    <source>
        <dbReference type="Pfam" id="PF03717"/>
    </source>
</evidence>
<evidence type="ECO:0000256" key="3">
    <source>
        <dbReference type="ARBA" id="ARBA00022475"/>
    </source>
</evidence>
<dbReference type="InterPro" id="IPR005311">
    <property type="entry name" value="PBP_dimer"/>
</dbReference>
<evidence type="ECO:0000259" key="10">
    <source>
        <dbReference type="Pfam" id="PF00905"/>
    </source>
</evidence>
<evidence type="ECO:0000256" key="2">
    <source>
        <dbReference type="ARBA" id="ARBA00004236"/>
    </source>
</evidence>
<dbReference type="AlphaFoldDB" id="A0A2H0RE01"/>
<evidence type="ECO:0000313" key="12">
    <source>
        <dbReference type="EMBL" id="PIR44782.1"/>
    </source>
</evidence>
<dbReference type="Gene3D" id="3.40.710.10">
    <property type="entry name" value="DD-peptidase/beta-lactamase superfamily"/>
    <property type="match status" value="1"/>
</dbReference>
<keyword evidence="4" id="KW-0812">Transmembrane</keyword>
<feature type="domain" description="Penicillin-binding protein dimerisation" evidence="11">
    <location>
        <begin position="110"/>
        <end position="179"/>
    </location>
</feature>
<dbReference type="GO" id="GO:0071555">
    <property type="term" value="P:cell wall organization"/>
    <property type="evidence" value="ECO:0007669"/>
    <property type="project" value="UniProtKB-KW"/>
</dbReference>
<dbReference type="GO" id="GO:0071972">
    <property type="term" value="F:peptidoglycan L,D-transpeptidase activity"/>
    <property type="evidence" value="ECO:0007669"/>
    <property type="project" value="TreeGrafter"/>
</dbReference>
<evidence type="ECO:0008006" key="14">
    <source>
        <dbReference type="Google" id="ProtNLM"/>
    </source>
</evidence>
<dbReference type="Gene3D" id="3.90.1310.10">
    <property type="entry name" value="Penicillin-binding protein 2a (Domain 2)"/>
    <property type="match status" value="1"/>
</dbReference>
<dbReference type="InterPro" id="IPR012338">
    <property type="entry name" value="Beta-lactam/transpept-like"/>
</dbReference>
<dbReference type="Pfam" id="PF00905">
    <property type="entry name" value="Transpeptidase"/>
    <property type="match status" value="1"/>
</dbReference>
<keyword evidence="7" id="KW-1133">Transmembrane helix</keyword>
<proteinExistence type="predicted"/>
<dbReference type="Pfam" id="PF03717">
    <property type="entry name" value="PBP_dimer"/>
    <property type="match status" value="1"/>
</dbReference>
<keyword evidence="6" id="KW-0573">Peptidoglycan synthesis</keyword>
<dbReference type="GO" id="GO:0008658">
    <property type="term" value="F:penicillin binding"/>
    <property type="evidence" value="ECO:0007669"/>
    <property type="project" value="InterPro"/>
</dbReference>
<reference evidence="12 13" key="1">
    <citation type="submission" date="2017-09" db="EMBL/GenBank/DDBJ databases">
        <title>Depth-based differentiation of microbial function through sediment-hosted aquifers and enrichment of novel symbionts in the deep terrestrial subsurface.</title>
        <authorList>
            <person name="Probst A.J."/>
            <person name="Ladd B."/>
            <person name="Jarett J.K."/>
            <person name="Geller-Mcgrath D.E."/>
            <person name="Sieber C.M."/>
            <person name="Emerson J.B."/>
            <person name="Anantharaman K."/>
            <person name="Thomas B.C."/>
            <person name="Malmstrom R."/>
            <person name="Stieglmeier M."/>
            <person name="Klingl A."/>
            <person name="Woyke T."/>
            <person name="Ryan C.M."/>
            <person name="Banfield J.F."/>
        </authorList>
    </citation>
    <scope>NUCLEOTIDE SEQUENCE [LARGE SCALE GENOMIC DNA]</scope>
    <source>
        <strain evidence="12">CG10_big_fil_rev_8_21_14_0_10_51_16</strain>
    </source>
</reference>
<keyword evidence="3" id="KW-1003">Cell membrane</keyword>
<dbReference type="GO" id="GO:0005886">
    <property type="term" value="C:plasma membrane"/>
    <property type="evidence" value="ECO:0007669"/>
    <property type="project" value="UniProtKB-SubCell"/>
</dbReference>
<dbReference type="InterPro" id="IPR036138">
    <property type="entry name" value="PBP_dimer_sf"/>
</dbReference>
<dbReference type="EMBL" id="PCYI01000019">
    <property type="protein sequence ID" value="PIR44782.1"/>
    <property type="molecule type" value="Genomic_DNA"/>
</dbReference>
<dbReference type="SUPFAM" id="SSF56601">
    <property type="entry name" value="beta-lactamase/transpeptidase-like"/>
    <property type="match status" value="1"/>
</dbReference>
<comment type="subcellular location">
    <subcellularLocation>
        <location evidence="2">Cell membrane</location>
    </subcellularLocation>
    <subcellularLocation>
        <location evidence="1">Membrane</location>
        <topology evidence="1">Single-pass membrane protein</topology>
    </subcellularLocation>
</comment>
<dbReference type="GO" id="GO:0008360">
    <property type="term" value="P:regulation of cell shape"/>
    <property type="evidence" value="ECO:0007669"/>
    <property type="project" value="UniProtKB-KW"/>
</dbReference>
<dbReference type="SUPFAM" id="SSF56519">
    <property type="entry name" value="Penicillin binding protein dimerisation domain"/>
    <property type="match status" value="1"/>
</dbReference>
<evidence type="ECO:0000313" key="13">
    <source>
        <dbReference type="Proteomes" id="UP000228767"/>
    </source>
</evidence>
<evidence type="ECO:0000256" key="8">
    <source>
        <dbReference type="ARBA" id="ARBA00023136"/>
    </source>
</evidence>
<dbReference type="InterPro" id="IPR001460">
    <property type="entry name" value="PCN-bd_Tpept"/>
</dbReference>
<feature type="domain" description="Penicillin-binding protein transpeptidase" evidence="10">
    <location>
        <begin position="220"/>
        <end position="535"/>
    </location>
</feature>
<evidence type="ECO:0000256" key="6">
    <source>
        <dbReference type="ARBA" id="ARBA00022984"/>
    </source>
</evidence>